<protein>
    <submittedName>
        <fullName evidence="3">Uncharacterized protein</fullName>
    </submittedName>
</protein>
<proteinExistence type="predicted"/>
<evidence type="ECO:0000313" key="3">
    <source>
        <dbReference type="EMBL" id="SOB88152.1"/>
    </source>
</evidence>
<dbReference type="Proteomes" id="UP000219494">
    <property type="component" value="Unassembled WGS sequence"/>
</dbReference>
<dbReference type="OrthoDB" id="7585689at2"/>
<dbReference type="AlphaFoldDB" id="A0A285R6Z6"/>
<sequence>MAVWLRKRQADIALRASGILLGWMGYLAFAELLHLHTQAHSANLIDHALAAVSFVAVGGAAALLLLGRRLFDEIDVSARWRPCADTPTMYLQEGSIVFKDAGPAKSRVSRASDGGWIVRDGANVSIGRFPSARAAYQFVQAQRADDCASPAGGANRVRGRLTLPAKPPYRNEDSRG</sequence>
<evidence type="ECO:0000256" key="1">
    <source>
        <dbReference type="SAM" id="MobiDB-lite"/>
    </source>
</evidence>
<gene>
    <name evidence="3" type="ORF">SAMN06297144_3296</name>
</gene>
<feature type="transmembrane region" description="Helical" evidence="2">
    <location>
        <begin position="12"/>
        <end position="29"/>
    </location>
</feature>
<keyword evidence="2" id="KW-1133">Transmembrane helix</keyword>
<name>A0A285R6Z6_9SPHN</name>
<dbReference type="RefSeq" id="WP_097064945.1">
    <property type="nucleotide sequence ID" value="NZ_OBMI01000003.1"/>
</dbReference>
<reference evidence="3 4" key="1">
    <citation type="submission" date="2017-07" db="EMBL/GenBank/DDBJ databases">
        <authorList>
            <person name="Sun Z.S."/>
            <person name="Albrecht U."/>
            <person name="Echele G."/>
            <person name="Lee C.C."/>
        </authorList>
    </citation>
    <scope>NUCLEOTIDE SEQUENCE [LARGE SCALE GENOMIC DNA]</scope>
    <source>
        <strain evidence="3 4">CGMCC 1.12672</strain>
    </source>
</reference>
<keyword evidence="2" id="KW-0472">Membrane</keyword>
<feature type="transmembrane region" description="Helical" evidence="2">
    <location>
        <begin position="49"/>
        <end position="71"/>
    </location>
</feature>
<accession>A0A285R6Z6</accession>
<dbReference type="EMBL" id="OBMI01000003">
    <property type="protein sequence ID" value="SOB88152.1"/>
    <property type="molecule type" value="Genomic_DNA"/>
</dbReference>
<feature type="region of interest" description="Disordered" evidence="1">
    <location>
        <begin position="147"/>
        <end position="176"/>
    </location>
</feature>
<keyword evidence="4" id="KW-1185">Reference proteome</keyword>
<organism evidence="3 4">
    <name type="scientific">Sphingomonas guangdongensis</name>
    <dbReference type="NCBI Taxonomy" id="1141890"/>
    <lineage>
        <taxon>Bacteria</taxon>
        <taxon>Pseudomonadati</taxon>
        <taxon>Pseudomonadota</taxon>
        <taxon>Alphaproteobacteria</taxon>
        <taxon>Sphingomonadales</taxon>
        <taxon>Sphingomonadaceae</taxon>
        <taxon>Sphingomonas</taxon>
    </lineage>
</organism>
<keyword evidence="2" id="KW-0812">Transmembrane</keyword>
<evidence type="ECO:0000256" key="2">
    <source>
        <dbReference type="SAM" id="Phobius"/>
    </source>
</evidence>
<evidence type="ECO:0000313" key="4">
    <source>
        <dbReference type="Proteomes" id="UP000219494"/>
    </source>
</evidence>